<evidence type="ECO:0008006" key="10">
    <source>
        <dbReference type="Google" id="ProtNLM"/>
    </source>
</evidence>
<dbReference type="Gene3D" id="3.40.50.1110">
    <property type="entry name" value="SGNH hydrolase"/>
    <property type="match status" value="1"/>
</dbReference>
<keyword evidence="7" id="KW-0443">Lipid metabolism</keyword>
<keyword evidence="9" id="KW-1185">Reference proteome</keyword>
<keyword evidence="4" id="KW-0732">Signal</keyword>
<sequence>MLKQAPFLNSSFFSGFKVSNTSCCNVDTNIGGLCLPNSKLCSNRTDYVFWDAFHPSDKANAILAEKFFSTLFSGPPSIAPKPSP</sequence>
<evidence type="ECO:0000256" key="2">
    <source>
        <dbReference type="ARBA" id="ARBA00008668"/>
    </source>
</evidence>
<comment type="subcellular location">
    <subcellularLocation>
        <location evidence="1">Secreted</location>
    </subcellularLocation>
</comment>
<dbReference type="InterPro" id="IPR036514">
    <property type="entry name" value="SGNH_hydro_sf"/>
</dbReference>
<dbReference type="InterPro" id="IPR051238">
    <property type="entry name" value="GDSL_esterase/lipase"/>
</dbReference>
<comment type="caution">
    <text evidence="8">The sequence shown here is derived from an EMBL/GenBank/DDBJ whole genome shotgun (WGS) entry which is preliminary data.</text>
</comment>
<name>A0ABQ9CDE7_9ROSI</name>
<proteinExistence type="inferred from homology"/>
<evidence type="ECO:0000256" key="4">
    <source>
        <dbReference type="ARBA" id="ARBA00022729"/>
    </source>
</evidence>
<evidence type="ECO:0000256" key="3">
    <source>
        <dbReference type="ARBA" id="ARBA00022525"/>
    </source>
</evidence>
<organism evidence="8 9">
    <name type="scientific">Salix suchowensis</name>
    <dbReference type="NCBI Taxonomy" id="1278906"/>
    <lineage>
        <taxon>Eukaryota</taxon>
        <taxon>Viridiplantae</taxon>
        <taxon>Streptophyta</taxon>
        <taxon>Embryophyta</taxon>
        <taxon>Tracheophyta</taxon>
        <taxon>Spermatophyta</taxon>
        <taxon>Magnoliopsida</taxon>
        <taxon>eudicotyledons</taxon>
        <taxon>Gunneridae</taxon>
        <taxon>Pentapetalae</taxon>
        <taxon>rosids</taxon>
        <taxon>fabids</taxon>
        <taxon>Malpighiales</taxon>
        <taxon>Salicaceae</taxon>
        <taxon>Saliceae</taxon>
        <taxon>Salix</taxon>
    </lineage>
</organism>
<gene>
    <name evidence="8" type="ORF">OIU77_021504</name>
</gene>
<dbReference type="PANTHER" id="PTHR45650">
    <property type="entry name" value="GDSL-LIKE LIPASE/ACYLHYDROLASE-RELATED"/>
    <property type="match status" value="1"/>
</dbReference>
<dbReference type="EMBL" id="JAPFFI010000004">
    <property type="protein sequence ID" value="KAJ6396490.1"/>
    <property type="molecule type" value="Genomic_DNA"/>
</dbReference>
<dbReference type="InterPro" id="IPR001087">
    <property type="entry name" value="GDSL"/>
</dbReference>
<keyword evidence="6" id="KW-0442">Lipid degradation</keyword>
<evidence type="ECO:0000313" key="9">
    <source>
        <dbReference type="Proteomes" id="UP001141253"/>
    </source>
</evidence>
<evidence type="ECO:0000256" key="1">
    <source>
        <dbReference type="ARBA" id="ARBA00004613"/>
    </source>
</evidence>
<dbReference type="PANTHER" id="PTHR45650:SF16">
    <property type="entry name" value="OS02G0732800 PROTEIN"/>
    <property type="match status" value="1"/>
</dbReference>
<keyword evidence="3" id="KW-0964">Secreted</keyword>
<evidence type="ECO:0000313" key="8">
    <source>
        <dbReference type="EMBL" id="KAJ6396490.1"/>
    </source>
</evidence>
<accession>A0ABQ9CDE7</accession>
<dbReference type="Proteomes" id="UP001141253">
    <property type="component" value="Chromosome 4"/>
</dbReference>
<evidence type="ECO:0000256" key="5">
    <source>
        <dbReference type="ARBA" id="ARBA00022801"/>
    </source>
</evidence>
<keyword evidence="5" id="KW-0378">Hydrolase</keyword>
<dbReference type="Pfam" id="PF00657">
    <property type="entry name" value="Lipase_GDSL"/>
    <property type="match status" value="1"/>
</dbReference>
<reference evidence="8" key="1">
    <citation type="submission" date="2022-10" db="EMBL/GenBank/DDBJ databases">
        <authorList>
            <person name="Hyden B.L."/>
            <person name="Feng K."/>
            <person name="Yates T."/>
            <person name="Jawdy S."/>
            <person name="Smart L.B."/>
            <person name="Muchero W."/>
        </authorList>
    </citation>
    <scope>NUCLEOTIDE SEQUENCE</scope>
    <source>
        <tissue evidence="8">Shoot tip</tissue>
    </source>
</reference>
<evidence type="ECO:0000256" key="6">
    <source>
        <dbReference type="ARBA" id="ARBA00022963"/>
    </source>
</evidence>
<evidence type="ECO:0000256" key="7">
    <source>
        <dbReference type="ARBA" id="ARBA00023098"/>
    </source>
</evidence>
<comment type="similarity">
    <text evidence="2">Belongs to the 'GDSL' lipolytic enzyme family.</text>
</comment>
<reference evidence="8" key="2">
    <citation type="journal article" date="2023" name="Int. J. Mol. Sci.">
        <title>De Novo Assembly and Annotation of 11 Diverse Shrub Willow (Salix) Genomes Reveals Novel Gene Organization in Sex-Linked Regions.</title>
        <authorList>
            <person name="Hyden B."/>
            <person name="Feng K."/>
            <person name="Yates T.B."/>
            <person name="Jawdy S."/>
            <person name="Cereghino C."/>
            <person name="Smart L.B."/>
            <person name="Muchero W."/>
        </authorList>
    </citation>
    <scope>NUCLEOTIDE SEQUENCE</scope>
    <source>
        <tissue evidence="8">Shoot tip</tissue>
    </source>
</reference>
<protein>
    <recommendedName>
        <fullName evidence="10">GDSL esterase/lipase</fullName>
    </recommendedName>
</protein>